<sequence>MYFIASFIPPSSLSLCVTILSSFSLFSLSHTHCLFLFFHLKSVCPVCFYHTNHPPSPFKTHHSDNNESAVGFEPQSGRL</sequence>
<feature type="region of interest" description="Disordered" evidence="1">
    <location>
        <begin position="58"/>
        <end position="79"/>
    </location>
</feature>
<dbReference type="EMBL" id="GGFL01010310">
    <property type="protein sequence ID" value="MBW74488.1"/>
    <property type="molecule type" value="Transcribed_RNA"/>
</dbReference>
<name>A0A2M4DBL7_ANODA</name>
<accession>A0A2M4DBL7</accession>
<proteinExistence type="predicted"/>
<evidence type="ECO:0000256" key="1">
    <source>
        <dbReference type="SAM" id="MobiDB-lite"/>
    </source>
</evidence>
<reference evidence="2" key="1">
    <citation type="submission" date="2018-01" db="EMBL/GenBank/DDBJ databases">
        <title>An insight into the sialome of Amazonian anophelines.</title>
        <authorList>
            <person name="Ribeiro J.M."/>
            <person name="Scarpassa V."/>
            <person name="Calvo E."/>
        </authorList>
    </citation>
    <scope>NUCLEOTIDE SEQUENCE</scope>
</reference>
<organism evidence="2">
    <name type="scientific">Anopheles darlingi</name>
    <name type="common">Mosquito</name>
    <dbReference type="NCBI Taxonomy" id="43151"/>
    <lineage>
        <taxon>Eukaryota</taxon>
        <taxon>Metazoa</taxon>
        <taxon>Ecdysozoa</taxon>
        <taxon>Arthropoda</taxon>
        <taxon>Hexapoda</taxon>
        <taxon>Insecta</taxon>
        <taxon>Pterygota</taxon>
        <taxon>Neoptera</taxon>
        <taxon>Endopterygota</taxon>
        <taxon>Diptera</taxon>
        <taxon>Nematocera</taxon>
        <taxon>Culicoidea</taxon>
        <taxon>Culicidae</taxon>
        <taxon>Anophelinae</taxon>
        <taxon>Anopheles</taxon>
    </lineage>
</organism>
<dbReference type="AlphaFoldDB" id="A0A2M4DBL7"/>
<protein>
    <submittedName>
        <fullName evidence="2">Putative secreted protein</fullName>
    </submittedName>
</protein>
<evidence type="ECO:0000313" key="2">
    <source>
        <dbReference type="EMBL" id="MBW74488.1"/>
    </source>
</evidence>